<evidence type="ECO:0000313" key="1">
    <source>
        <dbReference type="EMBL" id="QEL17460.1"/>
    </source>
</evidence>
<name>A0A5C1AF82_9BACT</name>
<proteinExistence type="predicted"/>
<gene>
    <name evidence="1" type="ORF">PX52LOC_04449</name>
</gene>
<dbReference type="RefSeq" id="WP_149112067.1">
    <property type="nucleotide sequence ID" value="NZ_CP042425.1"/>
</dbReference>
<dbReference type="AlphaFoldDB" id="A0A5C1AF82"/>
<evidence type="ECO:0000313" key="2">
    <source>
        <dbReference type="Proteomes" id="UP000324974"/>
    </source>
</evidence>
<reference evidence="2" key="1">
    <citation type="submission" date="2019-08" db="EMBL/GenBank/DDBJ databases">
        <title>Limnoglobus roseus gen. nov., sp. nov., a novel freshwater planctomycete with a giant genome from the family Gemmataceae.</title>
        <authorList>
            <person name="Kulichevskaya I.S."/>
            <person name="Naumoff D.G."/>
            <person name="Miroshnikov K."/>
            <person name="Ivanova A."/>
            <person name="Philippov D.A."/>
            <person name="Hakobyan A."/>
            <person name="Rijpstra I.C."/>
            <person name="Sinninghe Damste J.S."/>
            <person name="Liesack W."/>
            <person name="Dedysh S.N."/>
        </authorList>
    </citation>
    <scope>NUCLEOTIDE SEQUENCE [LARGE SCALE GENOMIC DNA]</scope>
    <source>
        <strain evidence="2">PX52</strain>
    </source>
</reference>
<keyword evidence="2" id="KW-1185">Reference proteome</keyword>
<protein>
    <submittedName>
        <fullName evidence="1">Uncharacterized protein</fullName>
    </submittedName>
</protein>
<accession>A0A5C1AF82</accession>
<organism evidence="1 2">
    <name type="scientific">Limnoglobus roseus</name>
    <dbReference type="NCBI Taxonomy" id="2598579"/>
    <lineage>
        <taxon>Bacteria</taxon>
        <taxon>Pseudomonadati</taxon>
        <taxon>Planctomycetota</taxon>
        <taxon>Planctomycetia</taxon>
        <taxon>Gemmatales</taxon>
        <taxon>Gemmataceae</taxon>
        <taxon>Limnoglobus</taxon>
    </lineage>
</organism>
<dbReference type="EMBL" id="CP042425">
    <property type="protein sequence ID" value="QEL17460.1"/>
    <property type="molecule type" value="Genomic_DNA"/>
</dbReference>
<sequence>MTRHAVPVIGLTEAGCIAVLIVLADGVSFGVGDLLAGRRLALQGEHCLHLDTADAITLALVTAGMMGGEDGSVFLFADG</sequence>
<dbReference type="KEGG" id="lrs:PX52LOC_04449"/>
<dbReference type="Proteomes" id="UP000324974">
    <property type="component" value="Chromosome"/>
</dbReference>